<keyword evidence="1" id="KW-0472">Membrane</keyword>
<dbReference type="EMBL" id="LJIJ01000420">
    <property type="protein sequence ID" value="ODM97691.1"/>
    <property type="molecule type" value="Genomic_DNA"/>
</dbReference>
<protein>
    <submittedName>
        <fullName evidence="2">Uncharacterized protein</fullName>
    </submittedName>
</protein>
<proteinExistence type="predicted"/>
<keyword evidence="3" id="KW-1185">Reference proteome</keyword>
<gene>
    <name evidence="2" type="ORF">Ocin01_08989</name>
</gene>
<comment type="caution">
    <text evidence="2">The sequence shown here is derived from an EMBL/GenBank/DDBJ whole genome shotgun (WGS) entry which is preliminary data.</text>
</comment>
<dbReference type="AlphaFoldDB" id="A0A1D2MXM4"/>
<organism evidence="2 3">
    <name type="scientific">Orchesella cincta</name>
    <name type="common">Springtail</name>
    <name type="synonym">Podura cincta</name>
    <dbReference type="NCBI Taxonomy" id="48709"/>
    <lineage>
        <taxon>Eukaryota</taxon>
        <taxon>Metazoa</taxon>
        <taxon>Ecdysozoa</taxon>
        <taxon>Arthropoda</taxon>
        <taxon>Hexapoda</taxon>
        <taxon>Collembola</taxon>
        <taxon>Entomobryomorpha</taxon>
        <taxon>Entomobryoidea</taxon>
        <taxon>Orchesellidae</taxon>
        <taxon>Orchesellinae</taxon>
        <taxon>Orchesella</taxon>
    </lineage>
</organism>
<name>A0A1D2MXM4_ORCCI</name>
<feature type="transmembrane region" description="Helical" evidence="1">
    <location>
        <begin position="104"/>
        <end position="127"/>
    </location>
</feature>
<keyword evidence="1" id="KW-1133">Transmembrane helix</keyword>
<evidence type="ECO:0000256" key="1">
    <source>
        <dbReference type="SAM" id="Phobius"/>
    </source>
</evidence>
<evidence type="ECO:0000313" key="2">
    <source>
        <dbReference type="EMBL" id="ODM97691.1"/>
    </source>
</evidence>
<accession>A0A1D2MXM4</accession>
<reference evidence="2 3" key="1">
    <citation type="journal article" date="2016" name="Genome Biol. Evol.">
        <title>Gene Family Evolution Reflects Adaptation to Soil Environmental Stressors in the Genome of the Collembolan Orchesella cincta.</title>
        <authorList>
            <person name="Faddeeva-Vakhrusheva A."/>
            <person name="Derks M.F."/>
            <person name="Anvar S.Y."/>
            <person name="Agamennone V."/>
            <person name="Suring W."/>
            <person name="Smit S."/>
            <person name="van Straalen N.M."/>
            <person name="Roelofs D."/>
        </authorList>
    </citation>
    <scope>NUCLEOTIDE SEQUENCE [LARGE SCALE GENOMIC DNA]</scope>
    <source>
        <tissue evidence="2">Mixed pool</tissue>
    </source>
</reference>
<feature type="transmembrane region" description="Helical" evidence="1">
    <location>
        <begin position="29"/>
        <end position="47"/>
    </location>
</feature>
<keyword evidence="1" id="KW-0812">Transmembrane</keyword>
<evidence type="ECO:0000313" key="3">
    <source>
        <dbReference type="Proteomes" id="UP000094527"/>
    </source>
</evidence>
<sequence length="149" mass="16995">MFNKMPVANLFLQNFHRRLPRRTSVQCKSILYIGITLAVLCAQSIVANPEVGSSNQTIGNANTTHRTEGVEIESSQEDDYYAEEEYNSTSWRDGNWRRQDNSKIAQVVVYCSVIVIALAGVLIKYFVTQYETSQLKAQEQLNYHRLQTA</sequence>
<dbReference type="Proteomes" id="UP000094527">
    <property type="component" value="Unassembled WGS sequence"/>
</dbReference>
<dbReference type="OrthoDB" id="10608233at2759"/>